<reference evidence="7" key="1">
    <citation type="journal article" date="2020" name="mSystems">
        <title>Genome- and Community-Level Interaction Insights into Carbon Utilization and Element Cycling Functions of Hydrothermarchaeota in Hydrothermal Sediment.</title>
        <authorList>
            <person name="Zhou Z."/>
            <person name="Liu Y."/>
            <person name="Xu W."/>
            <person name="Pan J."/>
            <person name="Luo Z.H."/>
            <person name="Li M."/>
        </authorList>
    </citation>
    <scope>NUCLEOTIDE SEQUENCE [LARGE SCALE GENOMIC DNA]</scope>
    <source>
        <strain evidence="7">SpSt-61</strain>
    </source>
</reference>
<dbReference type="HAMAP" id="MF_00149">
    <property type="entry name" value="DNA_mis_repair"/>
    <property type="match status" value="1"/>
</dbReference>
<comment type="function">
    <text evidence="4">This protein is involved in the repair of mismatches in DNA. It is required for dam-dependent methyl-directed DNA mismatch repair. May act as a 'molecular matchmaker', a protein that promotes the formation of a stable complex between two or more DNA-binding proteins in an ATP-dependent manner without itself being part of a final effector complex.</text>
</comment>
<comment type="caution">
    <text evidence="7">The sequence shown here is derived from an EMBL/GenBank/DDBJ whole genome shotgun (WGS) entry which is preliminary data.</text>
</comment>
<dbReference type="Pfam" id="PF01119">
    <property type="entry name" value="DNA_mis_repair"/>
    <property type="match status" value="1"/>
</dbReference>
<dbReference type="FunFam" id="3.30.565.10:FF:000003">
    <property type="entry name" value="DNA mismatch repair endonuclease MutL"/>
    <property type="match status" value="1"/>
</dbReference>
<keyword evidence="7" id="KW-0378">Hydrolase</keyword>
<evidence type="ECO:0000256" key="1">
    <source>
        <dbReference type="ARBA" id="ARBA00006082"/>
    </source>
</evidence>
<dbReference type="InterPro" id="IPR002099">
    <property type="entry name" value="MutL/Mlh/PMS"/>
</dbReference>
<dbReference type="Gene3D" id="3.30.1370.100">
    <property type="entry name" value="MutL, C-terminal domain, regulatory subdomain"/>
    <property type="match status" value="1"/>
</dbReference>
<evidence type="ECO:0000259" key="5">
    <source>
        <dbReference type="SMART" id="SM00853"/>
    </source>
</evidence>
<dbReference type="Gene3D" id="3.30.1540.20">
    <property type="entry name" value="MutL, C-terminal domain, dimerisation subdomain"/>
    <property type="match status" value="1"/>
</dbReference>
<keyword evidence="3 4" id="KW-0234">DNA repair</keyword>
<dbReference type="Gene3D" id="3.30.565.10">
    <property type="entry name" value="Histidine kinase-like ATPase, C-terminal domain"/>
    <property type="match status" value="1"/>
</dbReference>
<feature type="domain" description="MutL C-terminal dimerisation" evidence="5">
    <location>
        <begin position="439"/>
        <end position="578"/>
    </location>
</feature>
<dbReference type="GO" id="GO:0004519">
    <property type="term" value="F:endonuclease activity"/>
    <property type="evidence" value="ECO:0007669"/>
    <property type="project" value="UniProtKB-KW"/>
</dbReference>
<dbReference type="GO" id="GO:0140664">
    <property type="term" value="F:ATP-dependent DNA damage sensor activity"/>
    <property type="evidence" value="ECO:0007669"/>
    <property type="project" value="InterPro"/>
</dbReference>
<dbReference type="InterPro" id="IPR042120">
    <property type="entry name" value="MutL_C_dimsub"/>
</dbReference>
<dbReference type="SUPFAM" id="SSF55874">
    <property type="entry name" value="ATPase domain of HSP90 chaperone/DNA topoisomerase II/histidine kinase"/>
    <property type="match status" value="1"/>
</dbReference>
<dbReference type="InterPro" id="IPR014762">
    <property type="entry name" value="DNA_mismatch_repair_CS"/>
</dbReference>
<dbReference type="AlphaFoldDB" id="A0A7V4NG21"/>
<dbReference type="GO" id="GO:0016887">
    <property type="term" value="F:ATP hydrolysis activity"/>
    <property type="evidence" value="ECO:0007669"/>
    <property type="project" value="InterPro"/>
</dbReference>
<dbReference type="SMART" id="SM01340">
    <property type="entry name" value="DNA_mis_repair"/>
    <property type="match status" value="1"/>
</dbReference>
<dbReference type="Pfam" id="PF13589">
    <property type="entry name" value="HATPase_c_3"/>
    <property type="match status" value="1"/>
</dbReference>
<keyword evidence="7" id="KW-0255">Endonuclease</keyword>
<proteinExistence type="inferred from homology"/>
<dbReference type="PROSITE" id="PS00058">
    <property type="entry name" value="DNA_MISMATCH_REPAIR_1"/>
    <property type="match status" value="1"/>
</dbReference>
<evidence type="ECO:0000256" key="3">
    <source>
        <dbReference type="ARBA" id="ARBA00023204"/>
    </source>
</evidence>
<evidence type="ECO:0000256" key="2">
    <source>
        <dbReference type="ARBA" id="ARBA00022763"/>
    </source>
</evidence>
<dbReference type="InterPro" id="IPR036890">
    <property type="entry name" value="HATPase_C_sf"/>
</dbReference>
<dbReference type="SMART" id="SM00853">
    <property type="entry name" value="MutL_C"/>
    <property type="match status" value="1"/>
</dbReference>
<evidence type="ECO:0000313" key="7">
    <source>
        <dbReference type="EMBL" id="HGU53370.1"/>
    </source>
</evidence>
<comment type="similarity">
    <text evidence="1 4">Belongs to the DNA mismatch repair MutL/HexB family.</text>
</comment>
<dbReference type="InterPro" id="IPR037198">
    <property type="entry name" value="MutL_C_sf"/>
</dbReference>
<dbReference type="InterPro" id="IPR020667">
    <property type="entry name" value="DNA_mismatch_repair_MutL"/>
</dbReference>
<dbReference type="Gene3D" id="3.30.230.10">
    <property type="match status" value="1"/>
</dbReference>
<dbReference type="Pfam" id="PF08676">
    <property type="entry name" value="MutL_C"/>
    <property type="match status" value="1"/>
</dbReference>
<gene>
    <name evidence="4 7" type="primary">mutL</name>
    <name evidence="7" type="ORF">ENT78_07620</name>
</gene>
<dbReference type="InterPro" id="IPR020568">
    <property type="entry name" value="Ribosomal_Su5_D2-typ_SF"/>
</dbReference>
<dbReference type="InterPro" id="IPR014721">
    <property type="entry name" value="Ribsml_uS5_D2-typ_fold_subgr"/>
</dbReference>
<dbReference type="InterPro" id="IPR038973">
    <property type="entry name" value="MutL/Mlh/Pms-like"/>
</dbReference>
<dbReference type="GO" id="GO:0030983">
    <property type="term" value="F:mismatched DNA binding"/>
    <property type="evidence" value="ECO:0007669"/>
    <property type="project" value="InterPro"/>
</dbReference>
<keyword evidence="2 4" id="KW-0227">DNA damage</keyword>
<dbReference type="InterPro" id="IPR014790">
    <property type="entry name" value="MutL_C"/>
</dbReference>
<dbReference type="SUPFAM" id="SSF54211">
    <property type="entry name" value="Ribosomal protein S5 domain 2-like"/>
    <property type="match status" value="1"/>
</dbReference>
<dbReference type="NCBIfam" id="TIGR00585">
    <property type="entry name" value="mutl"/>
    <property type="match status" value="1"/>
</dbReference>
<dbReference type="EMBL" id="DSZZ01000355">
    <property type="protein sequence ID" value="HGU53370.1"/>
    <property type="molecule type" value="Genomic_DNA"/>
</dbReference>
<dbReference type="GO" id="GO:0005524">
    <property type="term" value="F:ATP binding"/>
    <property type="evidence" value="ECO:0007669"/>
    <property type="project" value="InterPro"/>
</dbReference>
<evidence type="ECO:0000259" key="6">
    <source>
        <dbReference type="SMART" id="SM01340"/>
    </source>
</evidence>
<dbReference type="CDD" id="cd00782">
    <property type="entry name" value="MutL_Trans"/>
    <property type="match status" value="1"/>
</dbReference>
<dbReference type="InterPro" id="IPR013507">
    <property type="entry name" value="DNA_mismatch_S5_2-like"/>
</dbReference>
<dbReference type="GO" id="GO:0032300">
    <property type="term" value="C:mismatch repair complex"/>
    <property type="evidence" value="ECO:0007669"/>
    <property type="project" value="InterPro"/>
</dbReference>
<dbReference type="PANTHER" id="PTHR10073:SF12">
    <property type="entry name" value="DNA MISMATCH REPAIR PROTEIN MLH1"/>
    <property type="match status" value="1"/>
</dbReference>
<feature type="domain" description="DNA mismatch repair protein S5" evidence="6">
    <location>
        <begin position="209"/>
        <end position="326"/>
    </location>
</feature>
<evidence type="ECO:0000256" key="4">
    <source>
        <dbReference type="HAMAP-Rule" id="MF_00149"/>
    </source>
</evidence>
<protein>
    <recommendedName>
        <fullName evidence="4">DNA mismatch repair protein MutL</fullName>
    </recommendedName>
</protein>
<organism evidence="7">
    <name type="scientific">Fervidobacterium pennivorans</name>
    <dbReference type="NCBI Taxonomy" id="93466"/>
    <lineage>
        <taxon>Bacteria</taxon>
        <taxon>Thermotogati</taxon>
        <taxon>Thermotogota</taxon>
        <taxon>Thermotogae</taxon>
        <taxon>Thermotogales</taxon>
        <taxon>Fervidobacteriaceae</taxon>
        <taxon>Fervidobacterium</taxon>
    </lineage>
</organism>
<dbReference type="PANTHER" id="PTHR10073">
    <property type="entry name" value="DNA MISMATCH REPAIR PROTEIN MLH, PMS, MUTL"/>
    <property type="match status" value="1"/>
</dbReference>
<dbReference type="SUPFAM" id="SSF118116">
    <property type="entry name" value="DNA mismatch repair protein MutL"/>
    <property type="match status" value="1"/>
</dbReference>
<dbReference type="InterPro" id="IPR042121">
    <property type="entry name" value="MutL_C_regsub"/>
</dbReference>
<name>A0A7V4NG21_FERPE</name>
<accession>A0A7V4NG21</accession>
<dbReference type="GO" id="GO:0006298">
    <property type="term" value="P:mismatch repair"/>
    <property type="evidence" value="ECO:0007669"/>
    <property type="project" value="UniProtKB-UniRule"/>
</dbReference>
<keyword evidence="7" id="KW-0540">Nuclease</keyword>
<sequence>MNQGQRIIKLPDEVVSKIAAGEVVVNPASVVKELVENSIDAGATSIEVQIKDGGKSYIKVSDNGSGMSKEDLLLAVQRYTTSKISSIEDIYNITSYGFRGEALASIGEVSRLVITTSNDNESNKLEMVGGKVVKVSETFRERGTTVEVFDLFFNIPARRKFLSSEKIERRMVTEVTERFLLTKPEIKFLFKVDDEVIYNAPPSNLSERFKLVFPEVKSFEEIDSCKDGVIKISGIISSPQFFRKNRSGQLFFVNGRFVLDNLLHLALERGYGEALTEGTHPFAVIFIEVPPREVDVNIHPQKLQVKFSEPRMIYDAIARCVRDTLRKFEGFQMFVEKIENHMPKQFAPTTDNQDEPKRLHINGINSSETVFRDVEQAVEWSDAPKVREPGYSFKSVTGYNEKYQNTQNYQKPFDFTTSRQPSALFPHVVNPTSLEKVGEFTIIKSRYILFEDSDGIVILDFHAAHERVIYEQLKERQFQVVNLLIPVEFSIGKSLASVLESLENELKELGFSLETEKSEKSVKVVLKSIPSLLKITQAQETLMEMLEEFRIPFNKPKSILHVLASKACKTAVKTGDKLSEDEVRMLLDEIKRRNLLTCPHGRPIMMKITFDQLDSYFERR</sequence>
<dbReference type="CDD" id="cd16926">
    <property type="entry name" value="HATPase_MutL-MLH-PMS-like"/>
    <property type="match status" value="1"/>
</dbReference>